<dbReference type="PANTHER" id="PTHR43785:SF12">
    <property type="entry name" value="TYPE-1 GLUTAMINE SYNTHETASE 2"/>
    <property type="match status" value="1"/>
</dbReference>
<dbReference type="AlphaFoldDB" id="A0A9D1WRB9"/>
<dbReference type="InterPro" id="IPR008146">
    <property type="entry name" value="Gln_synth_cat_dom"/>
</dbReference>
<keyword evidence="4" id="KW-0067">ATP-binding</keyword>
<dbReference type="PROSITE" id="PS51987">
    <property type="entry name" value="GS_CATALYTIC"/>
    <property type="match status" value="1"/>
</dbReference>
<dbReference type="SMART" id="SM01230">
    <property type="entry name" value="Gln-synt_C"/>
    <property type="match status" value="1"/>
</dbReference>
<dbReference type="Pfam" id="PF00120">
    <property type="entry name" value="Gln-synt_C"/>
    <property type="match status" value="1"/>
</dbReference>
<keyword evidence="3" id="KW-0547">Nucleotide-binding</keyword>
<sequence length="358" mass="39947">MEHTQDELLQFVEQNDVKFIQLAFCDLSGTQKNAEILAEELAGALAAGIPFDASSVAGFQRVEDSDLFLRPDPATLTLLPWRPQRGQVARLQCAILQEDGTPFWGDARALLQRVEEQLHRMGYLCSVGTCCAFYLFCTDERGNPTRQPLDRGAYCDIAPVDRGEDLRREICLTMEELGLRPESAHHECGPGQNEVDFRFADPVRSADQFLAFKSTVKTIAARNGLFASFLPRPMADWGGNGLHLNLSLSWQGQNIFQPDHPRHLQAQQFTAGILDHAREITAFLNSIPNSYARLGRPMAPGYVGWSPKNRSQLIRVPASRGERSRIELRSPDPAVNPYLAYALVLSAGMDGIRRQLEL</sequence>
<evidence type="ECO:0000256" key="6">
    <source>
        <dbReference type="RuleBase" id="RU000384"/>
    </source>
</evidence>
<comment type="similarity">
    <text evidence="1 5 6">Belongs to the glutamine synthetase family.</text>
</comment>
<dbReference type="SUPFAM" id="SSF54368">
    <property type="entry name" value="Glutamine synthetase, N-terminal domain"/>
    <property type="match status" value="1"/>
</dbReference>
<accession>A0A9D1WRB9</accession>
<gene>
    <name evidence="9" type="ORF">H9736_04540</name>
</gene>
<feature type="domain" description="GS catalytic" evidence="8">
    <location>
        <begin position="107"/>
        <end position="358"/>
    </location>
</feature>
<organism evidence="9 10">
    <name type="scientific">Candidatus Anaerotruncus excrementipullorum</name>
    <dbReference type="NCBI Taxonomy" id="2838465"/>
    <lineage>
        <taxon>Bacteria</taxon>
        <taxon>Bacillati</taxon>
        <taxon>Bacillota</taxon>
        <taxon>Clostridia</taxon>
        <taxon>Eubacteriales</taxon>
        <taxon>Oscillospiraceae</taxon>
        <taxon>Anaerotruncus</taxon>
    </lineage>
</organism>
<dbReference type="InterPro" id="IPR014746">
    <property type="entry name" value="Gln_synth/guanido_kin_cat_dom"/>
</dbReference>
<evidence type="ECO:0000259" key="7">
    <source>
        <dbReference type="PROSITE" id="PS51986"/>
    </source>
</evidence>
<evidence type="ECO:0000256" key="5">
    <source>
        <dbReference type="PROSITE-ProRule" id="PRU01330"/>
    </source>
</evidence>
<feature type="non-terminal residue" evidence="9">
    <location>
        <position position="358"/>
    </location>
</feature>
<evidence type="ECO:0000259" key="8">
    <source>
        <dbReference type="PROSITE" id="PS51987"/>
    </source>
</evidence>
<name>A0A9D1WRB9_9FIRM</name>
<reference evidence="9" key="1">
    <citation type="journal article" date="2021" name="PeerJ">
        <title>Extensive microbial diversity within the chicken gut microbiome revealed by metagenomics and culture.</title>
        <authorList>
            <person name="Gilroy R."/>
            <person name="Ravi A."/>
            <person name="Getino M."/>
            <person name="Pursley I."/>
            <person name="Horton D.L."/>
            <person name="Alikhan N.F."/>
            <person name="Baker D."/>
            <person name="Gharbi K."/>
            <person name="Hall N."/>
            <person name="Watson M."/>
            <person name="Adriaenssens E.M."/>
            <person name="Foster-Nyarko E."/>
            <person name="Jarju S."/>
            <person name="Secka A."/>
            <person name="Antonio M."/>
            <person name="Oren A."/>
            <person name="Chaudhuri R.R."/>
            <person name="La Ragione R."/>
            <person name="Hildebrand F."/>
            <person name="Pallen M.J."/>
        </authorList>
    </citation>
    <scope>NUCLEOTIDE SEQUENCE</scope>
    <source>
        <strain evidence="9">CHK188-5543</strain>
    </source>
</reference>
<dbReference type="PANTHER" id="PTHR43785">
    <property type="entry name" value="GAMMA-GLUTAMYLPUTRESCINE SYNTHETASE"/>
    <property type="match status" value="1"/>
</dbReference>
<evidence type="ECO:0000256" key="1">
    <source>
        <dbReference type="ARBA" id="ARBA00009897"/>
    </source>
</evidence>
<comment type="caution">
    <text evidence="9">The sequence shown here is derived from an EMBL/GenBank/DDBJ whole genome shotgun (WGS) entry which is preliminary data.</text>
</comment>
<dbReference type="InterPro" id="IPR008147">
    <property type="entry name" value="Gln_synt_N"/>
</dbReference>
<dbReference type="SUPFAM" id="SSF55931">
    <property type="entry name" value="Glutamine synthetase/guanido kinase"/>
    <property type="match status" value="1"/>
</dbReference>
<evidence type="ECO:0000256" key="3">
    <source>
        <dbReference type="ARBA" id="ARBA00022741"/>
    </source>
</evidence>
<dbReference type="Gene3D" id="3.30.590.10">
    <property type="entry name" value="Glutamine synthetase/guanido kinase, catalytic domain"/>
    <property type="match status" value="1"/>
</dbReference>
<evidence type="ECO:0000313" key="10">
    <source>
        <dbReference type="Proteomes" id="UP000886800"/>
    </source>
</evidence>
<dbReference type="GO" id="GO:0005524">
    <property type="term" value="F:ATP binding"/>
    <property type="evidence" value="ECO:0007669"/>
    <property type="project" value="UniProtKB-KW"/>
</dbReference>
<keyword evidence="2" id="KW-0436">Ligase</keyword>
<evidence type="ECO:0000256" key="2">
    <source>
        <dbReference type="ARBA" id="ARBA00022598"/>
    </source>
</evidence>
<dbReference type="Proteomes" id="UP000886800">
    <property type="component" value="Unassembled WGS sequence"/>
</dbReference>
<evidence type="ECO:0000256" key="4">
    <source>
        <dbReference type="ARBA" id="ARBA00022840"/>
    </source>
</evidence>
<dbReference type="Pfam" id="PF03951">
    <property type="entry name" value="Gln-synt_N"/>
    <property type="match status" value="1"/>
</dbReference>
<feature type="domain" description="GS beta-grasp" evidence="7">
    <location>
        <begin position="15"/>
        <end position="100"/>
    </location>
</feature>
<proteinExistence type="inferred from homology"/>
<dbReference type="Gene3D" id="3.10.20.70">
    <property type="entry name" value="Glutamine synthetase, N-terminal domain"/>
    <property type="match status" value="1"/>
</dbReference>
<dbReference type="EMBL" id="DXES01000100">
    <property type="protein sequence ID" value="HIX65497.1"/>
    <property type="molecule type" value="Genomic_DNA"/>
</dbReference>
<dbReference type="PROSITE" id="PS51986">
    <property type="entry name" value="GS_BETA_GRASP"/>
    <property type="match status" value="1"/>
</dbReference>
<protein>
    <submittedName>
        <fullName evidence="9">Glutamine synthetase family protein</fullName>
    </submittedName>
</protein>
<reference evidence="9" key="2">
    <citation type="submission" date="2021-04" db="EMBL/GenBank/DDBJ databases">
        <authorList>
            <person name="Gilroy R."/>
        </authorList>
    </citation>
    <scope>NUCLEOTIDE SEQUENCE</scope>
    <source>
        <strain evidence="9">CHK188-5543</strain>
    </source>
</reference>
<dbReference type="GO" id="GO:0006542">
    <property type="term" value="P:glutamine biosynthetic process"/>
    <property type="evidence" value="ECO:0007669"/>
    <property type="project" value="InterPro"/>
</dbReference>
<evidence type="ECO:0000313" key="9">
    <source>
        <dbReference type="EMBL" id="HIX65497.1"/>
    </source>
</evidence>
<dbReference type="GO" id="GO:0004356">
    <property type="term" value="F:glutamine synthetase activity"/>
    <property type="evidence" value="ECO:0007669"/>
    <property type="project" value="InterPro"/>
</dbReference>
<dbReference type="InterPro" id="IPR036651">
    <property type="entry name" value="Gln_synt_N_sf"/>
</dbReference>